<dbReference type="EMBL" id="BJFL01000046">
    <property type="protein sequence ID" value="GDY33544.1"/>
    <property type="molecule type" value="Genomic_DNA"/>
</dbReference>
<evidence type="ECO:0000313" key="2">
    <source>
        <dbReference type="EMBL" id="GDY33544.1"/>
    </source>
</evidence>
<evidence type="ECO:0000313" key="3">
    <source>
        <dbReference type="Proteomes" id="UP000298860"/>
    </source>
</evidence>
<sequence length="115" mass="12491">MPAGPGPPPRKGQPDGACLPRTWAAHPGREPSMAYDVDPTSFDPEDAKPEADAAEQQRPALRDDLDADQRALQDELDEDTTEPAPPTDTAESDPADLADQQRVVRLPEEEEPWPG</sequence>
<accession>A0A4D4JD37</accession>
<protein>
    <submittedName>
        <fullName evidence="2">Uncharacterized protein</fullName>
    </submittedName>
</protein>
<dbReference type="Proteomes" id="UP000298860">
    <property type="component" value="Unassembled WGS sequence"/>
</dbReference>
<dbReference type="AlphaFoldDB" id="A0A4D4JD37"/>
<feature type="compositionally biased region" description="Pro residues" evidence="1">
    <location>
        <begin position="1"/>
        <end position="11"/>
    </location>
</feature>
<name>A0A4D4JD37_9PSEU</name>
<evidence type="ECO:0000256" key="1">
    <source>
        <dbReference type="SAM" id="MobiDB-lite"/>
    </source>
</evidence>
<proteinExistence type="predicted"/>
<feature type="compositionally biased region" description="Basic and acidic residues" evidence="1">
    <location>
        <begin position="60"/>
        <end position="73"/>
    </location>
</feature>
<reference evidence="3" key="1">
    <citation type="submission" date="2019-04" db="EMBL/GenBank/DDBJ databases">
        <title>Draft genome sequence of Pseudonocardiaceae bacterium SL3-2-4.</title>
        <authorList>
            <person name="Ningsih F."/>
            <person name="Yokota A."/>
            <person name="Sakai Y."/>
            <person name="Nanatani K."/>
            <person name="Yabe S."/>
            <person name="Oetari A."/>
            <person name="Sjamsuridzal W."/>
        </authorList>
    </citation>
    <scope>NUCLEOTIDE SEQUENCE [LARGE SCALE GENOMIC DNA]</scope>
    <source>
        <strain evidence="3">SL3-2-4</strain>
    </source>
</reference>
<keyword evidence="3" id="KW-1185">Reference proteome</keyword>
<gene>
    <name evidence="2" type="ORF">GTS_51770</name>
</gene>
<comment type="caution">
    <text evidence="2">The sequence shown here is derived from an EMBL/GenBank/DDBJ whole genome shotgun (WGS) entry which is preliminary data.</text>
</comment>
<organism evidence="2 3">
    <name type="scientific">Gandjariella thermophila</name>
    <dbReference type="NCBI Taxonomy" id="1931992"/>
    <lineage>
        <taxon>Bacteria</taxon>
        <taxon>Bacillati</taxon>
        <taxon>Actinomycetota</taxon>
        <taxon>Actinomycetes</taxon>
        <taxon>Pseudonocardiales</taxon>
        <taxon>Pseudonocardiaceae</taxon>
        <taxon>Gandjariella</taxon>
    </lineage>
</organism>
<feature type="region of interest" description="Disordered" evidence="1">
    <location>
        <begin position="1"/>
        <end position="115"/>
    </location>
</feature>